<dbReference type="AlphaFoldDB" id="C5ASZ8"/>
<reference evidence="3 4" key="1">
    <citation type="journal article" date="2009" name="PLoS ONE">
        <title>Methylobacterium genome sequences: a reference blueprint to investigate microbial metabolism of C1 compounds from natural and industrial sources.</title>
        <authorList>
            <person name="Vuilleumier S."/>
            <person name="Chistoserdova L."/>
            <person name="Lee M.-C."/>
            <person name="Bringel F."/>
            <person name="Lajus A."/>
            <person name="Zhou Y."/>
            <person name="Gourion B."/>
            <person name="Barbe V."/>
            <person name="Chang J."/>
            <person name="Cruveiller S."/>
            <person name="Dossat C."/>
            <person name="Gillett W."/>
            <person name="Gruffaz C."/>
            <person name="Haugen E."/>
            <person name="Hourcade E."/>
            <person name="Levy R."/>
            <person name="Mangenot S."/>
            <person name="Muller E."/>
            <person name="Nadalig T."/>
            <person name="Pagni M."/>
            <person name="Penny C."/>
            <person name="Peyraud R."/>
            <person name="Robinson D.G."/>
            <person name="Roche D."/>
            <person name="Rouy Z."/>
            <person name="Saenampechek C."/>
            <person name="Salvignol G."/>
            <person name="Vallenet D."/>
            <person name="Wu Z."/>
            <person name="Marx C.J."/>
            <person name="Vorholt J.A."/>
            <person name="Olson M.V."/>
            <person name="Kaul R."/>
            <person name="Weissenbach J."/>
            <person name="Medigue C."/>
            <person name="Lidstrom M.E."/>
        </authorList>
    </citation>
    <scope>NUCLEOTIDE SEQUENCE [LARGE SCALE GENOMIC DNA]</scope>
    <source>
        <strain evidence="4">ATCC 14718 / DSM 1338 / JCM 2805 / NCIMB 9133 / AM1</strain>
    </source>
</reference>
<dbReference type="GO" id="GO:0005509">
    <property type="term" value="F:calcium ion binding"/>
    <property type="evidence" value="ECO:0007669"/>
    <property type="project" value="InterPro"/>
</dbReference>
<evidence type="ECO:0000313" key="4">
    <source>
        <dbReference type="Proteomes" id="UP000009081"/>
    </source>
</evidence>
<sequence>MAKISVTWANEYSMGLAGWQAGLILATAQAAADAWGKYIQVESTFDIAIGIGNVGGALANGGPQWTWNGRWWENTPILKAREGYDPNGGVQDANLTLGEHTFRDWFYDPTGVAAAPGNRFDAFTIFQHEIGHGLGFLEFPATVGANGLLLFNGENTRTVLGGPVVLDGARAHVWGSEDLMDPYLGWGQRSYISDLDLAMLQDKGMPISTERADKMWLGNRADTFFAYGGDDWIDGGWGDDKLFGGVGNDTLIGGDGNDALDGGVGNDTLIGGDGNDALDGGVGNDTLIGGDGNDALDGGAGDDTLIGGNGGDTLEGGEGIDRAVLTGRSQDYVALYGATGSLAIKHLGSGSIDTLTSIETLNFDDTVLGMPGLLAHLQQRFGPVQAGKAPYEMALNAAADDAYRPDIPEIDGAFSVTARVRFDDLAGGHFQRVFDTGNGPDSDNIWLGQVGNGRDMAFEILDGAIKHSITARDGITQGVEARWTAGVDERGWMSLYKDGVLVAEGQGGVPRDLTRAKDLVGQSNWAQDAALKGSIYDLTFKDDLPDIHGAFTASATVRFDDLDAGAWQRVYDIGNGAGAENVFLGQIGTSSDMQFMILNGTNSANIVAKGAIVEGQEATWTTSVNETGWMRLFKDGVLLAEGQGIVPKDVARTNEFVGKSNWTWDKPLVGEVSDLTITPFKGIPEIDGAFKMFAEVRFDDLAHGNYQRVFDTGNGRDSNNIWLGQVGNGDDMAFEILTGATKHRITAADTIVEGEMAKWQASVDEAGYMRLIKNDKLVAEGQGAVPLDVLRTSDLVGQSNWSWDTALAGQVKDLIFA</sequence>
<comment type="subcellular location">
    <subcellularLocation>
        <location evidence="1">Secreted</location>
    </subcellularLocation>
</comment>
<dbReference type="InterPro" id="IPR001343">
    <property type="entry name" value="Hemolysn_Ca-bd"/>
</dbReference>
<dbReference type="PANTHER" id="PTHR38340">
    <property type="entry name" value="S-LAYER PROTEIN"/>
    <property type="match status" value="1"/>
</dbReference>
<accession>C5ASZ8</accession>
<dbReference type="PROSITE" id="PS00330">
    <property type="entry name" value="HEMOLYSIN_CALCIUM"/>
    <property type="match status" value="5"/>
</dbReference>
<evidence type="ECO:0000256" key="1">
    <source>
        <dbReference type="ARBA" id="ARBA00004613"/>
    </source>
</evidence>
<dbReference type="InterPro" id="IPR013320">
    <property type="entry name" value="ConA-like_dom_sf"/>
</dbReference>
<evidence type="ECO:0000313" key="3">
    <source>
        <dbReference type="EMBL" id="ACS42611.1"/>
    </source>
</evidence>
<dbReference type="Proteomes" id="UP000009081">
    <property type="component" value="Chromosome"/>
</dbReference>
<dbReference type="InterPro" id="IPR011049">
    <property type="entry name" value="Serralysin-like_metalloprot_C"/>
</dbReference>
<proteinExistence type="predicted"/>
<dbReference type="Pfam" id="PF00353">
    <property type="entry name" value="HemolysinCabind"/>
    <property type="match status" value="3"/>
</dbReference>
<dbReference type="Gene3D" id="2.60.120.200">
    <property type="match status" value="1"/>
</dbReference>
<protein>
    <recommendedName>
        <fullName evidence="5">Hemolysin-type calcium-binding region</fullName>
    </recommendedName>
</protein>
<dbReference type="PANTHER" id="PTHR38340:SF1">
    <property type="entry name" value="S-LAYER PROTEIN"/>
    <property type="match status" value="1"/>
</dbReference>
<dbReference type="SUPFAM" id="SSF51120">
    <property type="entry name" value="beta-Roll"/>
    <property type="match status" value="1"/>
</dbReference>
<dbReference type="eggNOG" id="COG2931">
    <property type="taxonomic scope" value="Bacteria"/>
</dbReference>
<keyword evidence="4" id="KW-1185">Reference proteome</keyword>
<evidence type="ECO:0000256" key="2">
    <source>
        <dbReference type="ARBA" id="ARBA00022525"/>
    </source>
</evidence>
<keyword evidence="2" id="KW-0964">Secreted</keyword>
<organism evidence="3 4">
    <name type="scientific">Methylorubrum extorquens (strain ATCC 14718 / DSM 1338 / JCM 2805 / NCIMB 9133 / AM1)</name>
    <name type="common">Methylobacterium extorquens</name>
    <dbReference type="NCBI Taxonomy" id="272630"/>
    <lineage>
        <taxon>Bacteria</taxon>
        <taxon>Pseudomonadati</taxon>
        <taxon>Pseudomonadota</taxon>
        <taxon>Alphaproteobacteria</taxon>
        <taxon>Hyphomicrobiales</taxon>
        <taxon>Methylobacteriaceae</taxon>
        <taxon>Methylorubrum</taxon>
    </lineage>
</organism>
<gene>
    <name evidence="3" type="ordered locus">MexAM1_META1p5007</name>
</gene>
<dbReference type="HOGENOM" id="CLU_345745_0_0_5"/>
<dbReference type="InterPro" id="IPR018511">
    <property type="entry name" value="Hemolysin-typ_Ca-bd_CS"/>
</dbReference>
<dbReference type="PRINTS" id="PR00313">
    <property type="entry name" value="CABNDNGRPT"/>
</dbReference>
<dbReference type="STRING" id="272630.MexAM1_META1p5007"/>
<dbReference type="SUPFAM" id="SSF55486">
    <property type="entry name" value="Metalloproteases ('zincins'), catalytic domain"/>
    <property type="match status" value="1"/>
</dbReference>
<dbReference type="KEGG" id="mea:Mex_1p5007"/>
<dbReference type="EMBL" id="CP001510">
    <property type="protein sequence ID" value="ACS42611.1"/>
    <property type="molecule type" value="Genomic_DNA"/>
</dbReference>
<dbReference type="InterPro" id="IPR050557">
    <property type="entry name" value="RTX_toxin/Mannuronan_C5-epim"/>
</dbReference>
<dbReference type="GO" id="GO:0005576">
    <property type="term" value="C:extracellular region"/>
    <property type="evidence" value="ECO:0007669"/>
    <property type="project" value="UniProtKB-SubCell"/>
</dbReference>
<evidence type="ECO:0008006" key="5">
    <source>
        <dbReference type="Google" id="ProtNLM"/>
    </source>
</evidence>
<dbReference type="RefSeq" id="WP_015857571.1">
    <property type="nucleotide sequence ID" value="NC_012808.1"/>
</dbReference>
<dbReference type="OrthoDB" id="7970102at2"/>
<name>C5ASZ8_METEA</name>
<dbReference type="Gene3D" id="2.150.10.10">
    <property type="entry name" value="Serralysin-like metalloprotease, C-terminal"/>
    <property type="match status" value="2"/>
</dbReference>
<dbReference type="SUPFAM" id="SSF49899">
    <property type="entry name" value="Concanavalin A-like lectins/glucanases"/>
    <property type="match status" value="2"/>
</dbReference>